<feature type="domain" description="HTH cro/C1-type" evidence="2">
    <location>
        <begin position="6"/>
        <end position="61"/>
    </location>
</feature>
<dbReference type="RefSeq" id="WP_003322454.1">
    <property type="nucleotide sequence ID" value="NZ_ALPT02000076.1"/>
</dbReference>
<dbReference type="SMART" id="SM00530">
    <property type="entry name" value="HTH_XRE"/>
    <property type="match status" value="1"/>
</dbReference>
<protein>
    <recommendedName>
        <fullName evidence="2">HTH cro/C1-type domain-containing protein</fullName>
    </recommendedName>
</protein>
<dbReference type="PANTHER" id="PTHR46797:SF1">
    <property type="entry name" value="METHYLPHOSPHONATE SYNTHASE"/>
    <property type="match status" value="1"/>
</dbReference>
<evidence type="ECO:0000259" key="2">
    <source>
        <dbReference type="PROSITE" id="PS50943"/>
    </source>
</evidence>
<evidence type="ECO:0000313" key="4">
    <source>
        <dbReference type="EMBL" id="THG89446.1"/>
    </source>
</evidence>
<dbReference type="AlphaFoldDB" id="A0A094WJR0"/>
<dbReference type="Pfam" id="PF01381">
    <property type="entry name" value="HTH_3"/>
    <property type="match status" value="1"/>
</dbReference>
<reference evidence="3 5" key="1">
    <citation type="journal article" date="2014" name="Genome Announc.">
        <title>Draft Genome Sequence of Bacillus alcalophilus AV1934, a Classic Alkaliphile Isolated from Human Feces in 1934.</title>
        <authorList>
            <person name="Attie O."/>
            <person name="Jayaprakash A."/>
            <person name="Shah H."/>
            <person name="Paulsen I.T."/>
            <person name="Morino M."/>
            <person name="Takahashi Y."/>
            <person name="Narumi I."/>
            <person name="Sachidanandam R."/>
            <person name="Satoh K."/>
            <person name="Ito M."/>
            <person name="Krulwich T.A."/>
        </authorList>
    </citation>
    <scope>NUCLEOTIDE SEQUENCE [LARGE SCALE GENOMIC DNA]</scope>
    <source>
        <strain evidence="3 5">AV1934</strain>
    </source>
</reference>
<sequence>MVVNDIRALRKSKGMTLERLSIASGVSKSYISYIERGVQKNPSIAVLIKIAKVLEIEYVELIEIIKAHEIKDTDAEKKNVKNELNK</sequence>
<dbReference type="GO" id="GO:0003700">
    <property type="term" value="F:DNA-binding transcription factor activity"/>
    <property type="evidence" value="ECO:0007669"/>
    <property type="project" value="TreeGrafter"/>
</dbReference>
<name>A0A094WJR0_ALKAL</name>
<dbReference type="Gene3D" id="1.10.260.40">
    <property type="entry name" value="lambda repressor-like DNA-binding domains"/>
    <property type="match status" value="1"/>
</dbReference>
<dbReference type="Proteomes" id="UP000002754">
    <property type="component" value="Unassembled WGS sequence"/>
</dbReference>
<dbReference type="GO" id="GO:0005829">
    <property type="term" value="C:cytosol"/>
    <property type="evidence" value="ECO:0007669"/>
    <property type="project" value="TreeGrafter"/>
</dbReference>
<dbReference type="STRING" id="1218173.BALCAV_0217940"/>
<evidence type="ECO:0000313" key="6">
    <source>
        <dbReference type="Proteomes" id="UP000297014"/>
    </source>
</evidence>
<dbReference type="CDD" id="cd00093">
    <property type="entry name" value="HTH_XRE"/>
    <property type="match status" value="1"/>
</dbReference>
<dbReference type="Proteomes" id="UP000297014">
    <property type="component" value="Unassembled WGS sequence"/>
</dbReference>
<dbReference type="EMBL" id="JALP01000232">
    <property type="protein sequence ID" value="THG89446.1"/>
    <property type="molecule type" value="Genomic_DNA"/>
</dbReference>
<accession>A0A094WJR0</accession>
<keyword evidence="1" id="KW-0238">DNA-binding</keyword>
<evidence type="ECO:0000313" key="3">
    <source>
        <dbReference type="EMBL" id="KGA96173.1"/>
    </source>
</evidence>
<reference evidence="4 6" key="2">
    <citation type="submission" date="2014-01" db="EMBL/GenBank/DDBJ databases">
        <title>Draft genome sequencing of Bacillus alcalophilus CGMCC 1.3604.</title>
        <authorList>
            <person name="Yang J."/>
            <person name="Diao L."/>
            <person name="Yang S."/>
        </authorList>
    </citation>
    <scope>NUCLEOTIDE SEQUENCE [LARGE SCALE GENOMIC DNA]</scope>
    <source>
        <strain evidence="4 6">CGMCC 1.3604</strain>
    </source>
</reference>
<dbReference type="SUPFAM" id="SSF47413">
    <property type="entry name" value="lambda repressor-like DNA-binding domains"/>
    <property type="match status" value="1"/>
</dbReference>
<proteinExistence type="predicted"/>
<evidence type="ECO:0000313" key="5">
    <source>
        <dbReference type="Proteomes" id="UP000002754"/>
    </source>
</evidence>
<dbReference type="InterPro" id="IPR050807">
    <property type="entry name" value="TransReg_Diox_bact_type"/>
</dbReference>
<dbReference type="PANTHER" id="PTHR46797">
    <property type="entry name" value="HTH-TYPE TRANSCRIPTIONAL REGULATOR"/>
    <property type="match status" value="1"/>
</dbReference>
<dbReference type="InterPro" id="IPR010982">
    <property type="entry name" value="Lambda_DNA-bd_dom_sf"/>
</dbReference>
<gene>
    <name evidence="4" type="ORF">AJ85_17720</name>
    <name evidence="3" type="ORF">BALCAV_0217940</name>
</gene>
<dbReference type="PROSITE" id="PS50943">
    <property type="entry name" value="HTH_CROC1"/>
    <property type="match status" value="1"/>
</dbReference>
<dbReference type="GO" id="GO:0003677">
    <property type="term" value="F:DNA binding"/>
    <property type="evidence" value="ECO:0007669"/>
    <property type="project" value="UniProtKB-KW"/>
</dbReference>
<comment type="caution">
    <text evidence="3">The sequence shown here is derived from an EMBL/GenBank/DDBJ whole genome shotgun (WGS) entry which is preliminary data.</text>
</comment>
<dbReference type="InterPro" id="IPR001387">
    <property type="entry name" value="Cro/C1-type_HTH"/>
</dbReference>
<keyword evidence="5" id="KW-1185">Reference proteome</keyword>
<organism evidence="3 5">
    <name type="scientific">Alkalihalobacillus alcalophilus ATCC 27647 = CGMCC 1.3604</name>
    <dbReference type="NCBI Taxonomy" id="1218173"/>
    <lineage>
        <taxon>Bacteria</taxon>
        <taxon>Bacillati</taxon>
        <taxon>Bacillota</taxon>
        <taxon>Bacilli</taxon>
        <taxon>Bacillales</taxon>
        <taxon>Bacillaceae</taxon>
        <taxon>Alkalihalobacillus</taxon>
    </lineage>
</organism>
<dbReference type="OrthoDB" id="1859224at2"/>
<dbReference type="EMBL" id="ALPT02000076">
    <property type="protein sequence ID" value="KGA96173.1"/>
    <property type="molecule type" value="Genomic_DNA"/>
</dbReference>
<dbReference type="eggNOG" id="COG1396">
    <property type="taxonomic scope" value="Bacteria"/>
</dbReference>
<evidence type="ECO:0000256" key="1">
    <source>
        <dbReference type="ARBA" id="ARBA00023125"/>
    </source>
</evidence>